<keyword evidence="3" id="KW-1185">Reference proteome</keyword>
<dbReference type="InterPro" id="IPR018631">
    <property type="entry name" value="AAA-ATPase-like_dom"/>
</dbReference>
<evidence type="ECO:0000313" key="3">
    <source>
        <dbReference type="Proteomes" id="UP000245934"/>
    </source>
</evidence>
<evidence type="ECO:0000313" key="2">
    <source>
        <dbReference type="EMBL" id="PWR69669.1"/>
    </source>
</evidence>
<feature type="non-terminal residue" evidence="2">
    <location>
        <position position="315"/>
    </location>
</feature>
<dbReference type="AlphaFoldDB" id="A0A2V2MQJ8"/>
<dbReference type="Pfam" id="PF09820">
    <property type="entry name" value="AAA-ATPase_like"/>
    <property type="match status" value="1"/>
</dbReference>
<feature type="domain" description="AAA-ATPase-like" evidence="1">
    <location>
        <begin position="7"/>
        <end position="206"/>
    </location>
</feature>
<dbReference type="EMBL" id="QGMZ01000057">
    <property type="protein sequence ID" value="PWR69669.1"/>
    <property type="molecule type" value="Genomic_DNA"/>
</dbReference>
<sequence>MSPPKLPIGVQSFEKMRTEGYAYVDKTWFISDLARKGTYYFLSRPRRFGKSLFIDTLDCAFSGRKELFSGLYLDSPEAEWDFTITYPVLRVDFAGGALSQISDLINRLTSTLDGWEEFYEIEKSSGDPGDRLLSLIPKIAKKTGKQVVILVDEYDRPILDNIGDINLMQEMRDCLKNFYGAIKPLDLHLKFVLLTGVSKFAKTGIFSGLNNLNDITLDKAYSTICGYTQQNLETIFSEYLQRFDINEVREWYNGYSWTGDSVYNPFDILLLFSKGVFRPFWFETGTPSFLITLWQKKPRLPAEFDGLIAGDELLG</sequence>
<dbReference type="SUPFAM" id="SSF52540">
    <property type="entry name" value="P-loop containing nucleoside triphosphate hydrolases"/>
    <property type="match status" value="1"/>
</dbReference>
<dbReference type="Proteomes" id="UP000245934">
    <property type="component" value="Unassembled WGS sequence"/>
</dbReference>
<dbReference type="OrthoDB" id="115611at2157"/>
<accession>A0A2V2MQJ8</accession>
<dbReference type="Gene3D" id="3.40.50.300">
    <property type="entry name" value="P-loop containing nucleotide triphosphate hydrolases"/>
    <property type="match status" value="1"/>
</dbReference>
<dbReference type="PANTHER" id="PTHR34825:SF1">
    <property type="entry name" value="AAA-ATPASE-LIKE DOMAIN-CONTAINING PROTEIN"/>
    <property type="match status" value="1"/>
</dbReference>
<name>A0A2V2MQJ8_9EURY</name>
<proteinExistence type="predicted"/>
<dbReference type="RefSeq" id="WP_181391515.1">
    <property type="nucleotide sequence ID" value="NZ_QGMZ01000057.1"/>
</dbReference>
<evidence type="ECO:0000259" key="1">
    <source>
        <dbReference type="Pfam" id="PF09820"/>
    </source>
</evidence>
<reference evidence="2 3" key="1">
    <citation type="submission" date="2018-05" db="EMBL/GenBank/DDBJ databases">
        <title>Draft genome of Methanospirillum stamsii Pt1.</title>
        <authorList>
            <person name="Dueholm M.S."/>
            <person name="Nielsen P.H."/>
            <person name="Bakmann L.F."/>
            <person name="Otzen D.E."/>
        </authorList>
    </citation>
    <scope>NUCLEOTIDE SEQUENCE [LARGE SCALE GENOMIC DNA]</scope>
    <source>
        <strain evidence="2 3">Pt1</strain>
    </source>
</reference>
<organism evidence="2 3">
    <name type="scientific">Methanospirillum stamsii</name>
    <dbReference type="NCBI Taxonomy" id="1277351"/>
    <lineage>
        <taxon>Archaea</taxon>
        <taxon>Methanobacteriati</taxon>
        <taxon>Methanobacteriota</taxon>
        <taxon>Stenosarchaea group</taxon>
        <taxon>Methanomicrobia</taxon>
        <taxon>Methanomicrobiales</taxon>
        <taxon>Methanospirillaceae</taxon>
        <taxon>Methanospirillum</taxon>
    </lineage>
</organism>
<protein>
    <recommendedName>
        <fullName evidence="1">AAA-ATPase-like domain-containing protein</fullName>
    </recommendedName>
</protein>
<comment type="caution">
    <text evidence="2">The sequence shown here is derived from an EMBL/GenBank/DDBJ whole genome shotgun (WGS) entry which is preliminary data.</text>
</comment>
<dbReference type="InterPro" id="IPR027417">
    <property type="entry name" value="P-loop_NTPase"/>
</dbReference>
<gene>
    <name evidence="2" type="ORF">DLD82_17250</name>
</gene>
<dbReference type="PANTHER" id="PTHR34825">
    <property type="entry name" value="CONSERVED PROTEIN, WITH A WEAK D-GALACTARATE DEHYDRATASE/ALTRONATE HYDROLASE DOMAIN"/>
    <property type="match status" value="1"/>
</dbReference>